<evidence type="ECO:0000313" key="2">
    <source>
        <dbReference type="EMBL" id="KAK0597018.1"/>
    </source>
</evidence>
<dbReference type="GO" id="GO:0000472">
    <property type="term" value="P:endonucleolytic cleavage to generate mature 5'-end of SSU-rRNA from (SSU-rRNA, 5.8S rRNA, LSU-rRNA)"/>
    <property type="evidence" value="ECO:0007669"/>
    <property type="project" value="TreeGrafter"/>
</dbReference>
<protein>
    <submittedName>
        <fullName evidence="2">Uncharacterized protein</fullName>
    </submittedName>
</protein>
<dbReference type="GO" id="GO:0000480">
    <property type="term" value="P:endonucleolytic cleavage in 5'-ETS of tricistronic rRNA transcript (SSU-rRNA, 5.8S rRNA, LSU-rRNA)"/>
    <property type="evidence" value="ECO:0007669"/>
    <property type="project" value="TreeGrafter"/>
</dbReference>
<name>A0AA39SUW1_ACESA</name>
<organism evidence="2 3">
    <name type="scientific">Acer saccharum</name>
    <name type="common">Sugar maple</name>
    <dbReference type="NCBI Taxonomy" id="4024"/>
    <lineage>
        <taxon>Eukaryota</taxon>
        <taxon>Viridiplantae</taxon>
        <taxon>Streptophyta</taxon>
        <taxon>Embryophyta</taxon>
        <taxon>Tracheophyta</taxon>
        <taxon>Spermatophyta</taxon>
        <taxon>Magnoliopsida</taxon>
        <taxon>eudicotyledons</taxon>
        <taxon>Gunneridae</taxon>
        <taxon>Pentapetalae</taxon>
        <taxon>rosids</taxon>
        <taxon>malvids</taxon>
        <taxon>Sapindales</taxon>
        <taxon>Sapindaceae</taxon>
        <taxon>Hippocastanoideae</taxon>
        <taxon>Acereae</taxon>
        <taxon>Acer</taxon>
    </lineage>
</organism>
<proteinExistence type="predicted"/>
<evidence type="ECO:0000313" key="3">
    <source>
        <dbReference type="Proteomes" id="UP001168877"/>
    </source>
</evidence>
<sequence>MGEDNQSYKHGRNKKGLGRKAKKESFGFDSDNSNKYVSGGGIDGTMKGRKSWQHHNASEPQTSVVRKQVDPELVKYFSEIANLFESNEVEVLNWRSDQFYIEVPLRKLEGKNLNLQRIILLVTHCRCGCDVDHHCGFLRGCAEVFPAIALD</sequence>
<dbReference type="GO" id="GO:0000447">
    <property type="term" value="P:endonucleolytic cleavage in ITS1 to separate SSU-rRNA from 5.8S rRNA and LSU-rRNA from tricistronic rRNA transcript (SSU-rRNA, 5.8S rRNA, LSU-rRNA)"/>
    <property type="evidence" value="ECO:0007669"/>
    <property type="project" value="TreeGrafter"/>
</dbReference>
<feature type="compositionally biased region" description="Basic residues" evidence="1">
    <location>
        <begin position="9"/>
        <end position="22"/>
    </location>
</feature>
<feature type="compositionally biased region" description="Polar residues" evidence="1">
    <location>
        <begin position="54"/>
        <end position="64"/>
    </location>
</feature>
<dbReference type="GO" id="GO:0003723">
    <property type="term" value="F:RNA binding"/>
    <property type="evidence" value="ECO:0007669"/>
    <property type="project" value="InterPro"/>
</dbReference>
<accession>A0AA39SUW1</accession>
<dbReference type="InterPro" id="IPR040000">
    <property type="entry name" value="NOP9"/>
</dbReference>
<dbReference type="GO" id="GO:0000056">
    <property type="term" value="P:ribosomal small subunit export from nucleus"/>
    <property type="evidence" value="ECO:0007669"/>
    <property type="project" value="TreeGrafter"/>
</dbReference>
<evidence type="ECO:0000256" key="1">
    <source>
        <dbReference type="SAM" id="MobiDB-lite"/>
    </source>
</evidence>
<feature type="region of interest" description="Disordered" evidence="1">
    <location>
        <begin position="1"/>
        <end position="64"/>
    </location>
</feature>
<dbReference type="AlphaFoldDB" id="A0AA39SUW1"/>
<dbReference type="PANTHER" id="PTHR13102">
    <property type="entry name" value="NUCLEOLAR PROTEIN 9"/>
    <property type="match status" value="1"/>
</dbReference>
<reference evidence="2" key="2">
    <citation type="submission" date="2023-06" db="EMBL/GenBank/DDBJ databases">
        <authorList>
            <person name="Swenson N.G."/>
            <person name="Wegrzyn J.L."/>
            <person name="Mcevoy S.L."/>
        </authorList>
    </citation>
    <scope>NUCLEOTIDE SEQUENCE</scope>
    <source>
        <strain evidence="2">NS2018</strain>
        <tissue evidence="2">Leaf</tissue>
    </source>
</reference>
<dbReference type="EMBL" id="JAUESC010000004">
    <property type="protein sequence ID" value="KAK0597018.1"/>
    <property type="molecule type" value="Genomic_DNA"/>
</dbReference>
<reference evidence="2" key="1">
    <citation type="journal article" date="2022" name="Plant J.">
        <title>Strategies of tolerance reflected in two North American maple genomes.</title>
        <authorList>
            <person name="McEvoy S.L."/>
            <person name="Sezen U.U."/>
            <person name="Trouern-Trend A."/>
            <person name="McMahon S.M."/>
            <person name="Schaberg P.G."/>
            <person name="Yang J."/>
            <person name="Wegrzyn J.L."/>
            <person name="Swenson N.G."/>
        </authorList>
    </citation>
    <scope>NUCLEOTIDE SEQUENCE</scope>
    <source>
        <strain evidence="2">NS2018</strain>
    </source>
</reference>
<dbReference type="GO" id="GO:0005730">
    <property type="term" value="C:nucleolus"/>
    <property type="evidence" value="ECO:0007669"/>
    <property type="project" value="TreeGrafter"/>
</dbReference>
<dbReference type="PANTHER" id="PTHR13102:SF0">
    <property type="entry name" value="NUCLEOLAR PROTEIN 9"/>
    <property type="match status" value="1"/>
</dbReference>
<dbReference type="GO" id="GO:0030688">
    <property type="term" value="C:preribosome, small subunit precursor"/>
    <property type="evidence" value="ECO:0007669"/>
    <property type="project" value="TreeGrafter"/>
</dbReference>
<comment type="caution">
    <text evidence="2">The sequence shown here is derived from an EMBL/GenBank/DDBJ whole genome shotgun (WGS) entry which is preliminary data.</text>
</comment>
<dbReference type="Proteomes" id="UP001168877">
    <property type="component" value="Unassembled WGS sequence"/>
</dbReference>
<gene>
    <name evidence="2" type="ORF">LWI29_021014</name>
</gene>
<dbReference type="GO" id="GO:0030686">
    <property type="term" value="C:90S preribosome"/>
    <property type="evidence" value="ECO:0007669"/>
    <property type="project" value="TreeGrafter"/>
</dbReference>
<keyword evidence="3" id="KW-1185">Reference proteome</keyword>